<protein>
    <submittedName>
        <fullName evidence="2">ComEA family DNA-binding protein</fullName>
    </submittedName>
</protein>
<dbReference type="EMBL" id="JAEUWV010000006">
    <property type="protein sequence ID" value="MCO6394557.1"/>
    <property type="molecule type" value="Genomic_DNA"/>
</dbReference>
<proteinExistence type="predicted"/>
<dbReference type="NCBIfam" id="TIGR00426">
    <property type="entry name" value="competence protein ComEA helix-hairpin-helix repeat region"/>
    <property type="match status" value="1"/>
</dbReference>
<evidence type="ECO:0000313" key="2">
    <source>
        <dbReference type="EMBL" id="MCO6394557.1"/>
    </source>
</evidence>
<dbReference type="Proteomes" id="UP001205920">
    <property type="component" value="Unassembled WGS sequence"/>
</dbReference>
<organism evidence="2 3">
    <name type="scientific">Corynebacterium lipophilum</name>
    <dbReference type="NCBI Taxonomy" id="2804918"/>
    <lineage>
        <taxon>Bacteria</taxon>
        <taxon>Bacillati</taxon>
        <taxon>Actinomycetota</taxon>
        <taxon>Actinomycetes</taxon>
        <taxon>Mycobacteriales</taxon>
        <taxon>Corynebacteriaceae</taxon>
        <taxon>Corynebacterium</taxon>
    </lineage>
</organism>
<comment type="caution">
    <text evidence="2">The sequence shown here is derived from an EMBL/GenBank/DDBJ whole genome shotgun (WGS) entry which is preliminary data.</text>
</comment>
<dbReference type="InterPro" id="IPR019554">
    <property type="entry name" value="Soluble_ligand-bd"/>
</dbReference>
<dbReference type="SUPFAM" id="SSF47781">
    <property type="entry name" value="RuvA domain 2-like"/>
    <property type="match status" value="1"/>
</dbReference>
<dbReference type="GO" id="GO:0015627">
    <property type="term" value="C:type II protein secretion system complex"/>
    <property type="evidence" value="ECO:0007669"/>
    <property type="project" value="TreeGrafter"/>
</dbReference>
<dbReference type="AlphaFoldDB" id="A0AAW5HYJ2"/>
<evidence type="ECO:0000313" key="3">
    <source>
        <dbReference type="Proteomes" id="UP001205920"/>
    </source>
</evidence>
<sequence length="221" mass="22845">MVMQVSERIQELTRPTGEEALLQVKYPTPRVHVPVKPAAAVMGVVMSLLVLWAVVQVRGPDVAEEDAPVWENVATATDVPERVVVAVVGEVANPGLVTLNQGSRVADALDIAQPLDHADLLQLNLAQVLVDGQQLHVVAIGEGPAVPGGDGGGAVEATGQISLNRASAAELVTLPGVGEATAAAIIAHREANGPFQKVEDLMQVKGIGPAKFEAIAPLVGL</sequence>
<dbReference type="InterPro" id="IPR010994">
    <property type="entry name" value="RuvA_2-like"/>
</dbReference>
<name>A0AAW5HYJ2_9CORY</name>
<feature type="domain" description="Helix-hairpin-helix DNA-binding motif class 1" evidence="1">
    <location>
        <begin position="199"/>
        <end position="218"/>
    </location>
</feature>
<dbReference type="Gene3D" id="1.10.150.320">
    <property type="entry name" value="Photosystem II 12 kDa extrinsic protein"/>
    <property type="match status" value="1"/>
</dbReference>
<keyword evidence="2" id="KW-0238">DNA-binding</keyword>
<dbReference type="InterPro" id="IPR004509">
    <property type="entry name" value="Competence_ComEA_HhH"/>
</dbReference>
<dbReference type="PANTHER" id="PTHR21180">
    <property type="entry name" value="ENDONUCLEASE/EXONUCLEASE/PHOSPHATASE FAMILY DOMAIN-CONTAINING PROTEIN 1"/>
    <property type="match status" value="1"/>
</dbReference>
<dbReference type="InterPro" id="IPR051675">
    <property type="entry name" value="Endo/Exo/Phosphatase_dom_1"/>
</dbReference>
<dbReference type="Pfam" id="PF10531">
    <property type="entry name" value="SLBB"/>
    <property type="match status" value="1"/>
</dbReference>
<dbReference type="InterPro" id="IPR003583">
    <property type="entry name" value="Hlx-hairpin-Hlx_DNA-bd_motif"/>
</dbReference>
<feature type="domain" description="Helix-hairpin-helix DNA-binding motif class 1" evidence="1">
    <location>
        <begin position="169"/>
        <end position="188"/>
    </location>
</feature>
<reference evidence="2 3" key="1">
    <citation type="submission" date="2021-01" db="EMBL/GenBank/DDBJ databases">
        <title>Identification and Characterization of Corynebacterium sp.</title>
        <authorList>
            <person name="Luo Q."/>
            <person name="Qu P."/>
            <person name="Chen Q."/>
        </authorList>
    </citation>
    <scope>NUCLEOTIDE SEQUENCE [LARGE SCALE GENOMIC DNA]</scope>
    <source>
        <strain evidence="2 3">MC-18</strain>
    </source>
</reference>
<dbReference type="PANTHER" id="PTHR21180:SF32">
    <property type="entry name" value="ENDONUCLEASE_EXONUCLEASE_PHOSPHATASE FAMILY DOMAIN-CONTAINING PROTEIN 1"/>
    <property type="match status" value="1"/>
</dbReference>
<gene>
    <name evidence="2" type="ORF">JMN37_06155</name>
</gene>
<dbReference type="GO" id="GO:0006281">
    <property type="term" value="P:DNA repair"/>
    <property type="evidence" value="ECO:0007669"/>
    <property type="project" value="InterPro"/>
</dbReference>
<dbReference type="SMART" id="SM00278">
    <property type="entry name" value="HhH1"/>
    <property type="match status" value="2"/>
</dbReference>
<dbReference type="Pfam" id="PF12836">
    <property type="entry name" value="HHH_3"/>
    <property type="match status" value="1"/>
</dbReference>
<keyword evidence="3" id="KW-1185">Reference proteome</keyword>
<dbReference type="GO" id="GO:0003677">
    <property type="term" value="F:DNA binding"/>
    <property type="evidence" value="ECO:0007669"/>
    <property type="project" value="UniProtKB-KW"/>
</dbReference>
<evidence type="ECO:0000259" key="1">
    <source>
        <dbReference type="SMART" id="SM00278"/>
    </source>
</evidence>
<dbReference type="GO" id="GO:0015628">
    <property type="term" value="P:protein secretion by the type II secretion system"/>
    <property type="evidence" value="ECO:0007669"/>
    <property type="project" value="TreeGrafter"/>
</dbReference>
<accession>A0AAW5HYJ2</accession>